<dbReference type="InterPro" id="IPR001347">
    <property type="entry name" value="SIS_dom"/>
</dbReference>
<reference evidence="3" key="1">
    <citation type="journal article" date="2021" name="PeerJ">
        <title>Extensive microbial diversity within the chicken gut microbiome revealed by metagenomics and culture.</title>
        <authorList>
            <person name="Gilroy R."/>
            <person name="Ravi A."/>
            <person name="Getino M."/>
            <person name="Pursley I."/>
            <person name="Horton D.L."/>
            <person name="Alikhan N.F."/>
            <person name="Baker D."/>
            <person name="Gharbi K."/>
            <person name="Hall N."/>
            <person name="Watson M."/>
            <person name="Adriaenssens E.M."/>
            <person name="Foster-Nyarko E."/>
            <person name="Jarju S."/>
            <person name="Secka A."/>
            <person name="Antonio M."/>
            <person name="Oren A."/>
            <person name="Chaudhuri R.R."/>
            <person name="La Ragione R."/>
            <person name="Hildebrand F."/>
            <person name="Pallen M.J."/>
        </authorList>
    </citation>
    <scope>NUCLEOTIDE SEQUENCE</scope>
    <source>
        <strain evidence="3">ChiHjej12B11-14209</strain>
    </source>
</reference>
<dbReference type="GO" id="GO:1901135">
    <property type="term" value="P:carbohydrate derivative metabolic process"/>
    <property type="evidence" value="ECO:0007669"/>
    <property type="project" value="InterPro"/>
</dbReference>
<dbReference type="GO" id="GO:0016853">
    <property type="term" value="F:isomerase activity"/>
    <property type="evidence" value="ECO:0007669"/>
    <property type="project" value="InterPro"/>
</dbReference>
<reference evidence="3" key="2">
    <citation type="submission" date="2021-04" db="EMBL/GenBank/DDBJ databases">
        <authorList>
            <person name="Gilroy R."/>
        </authorList>
    </citation>
    <scope>NUCLEOTIDE SEQUENCE</scope>
    <source>
        <strain evidence="3">ChiHjej12B11-14209</strain>
    </source>
</reference>
<dbReference type="PANTHER" id="PTHR43443">
    <property type="entry name" value="3-HEXULOSE-6-PHOSPHATE ISOMERASE"/>
    <property type="match status" value="1"/>
</dbReference>
<dbReference type="Pfam" id="PF01380">
    <property type="entry name" value="SIS"/>
    <property type="match status" value="1"/>
</dbReference>
<dbReference type="EMBL" id="DXBM01000019">
    <property type="protein sequence ID" value="HIZ45731.1"/>
    <property type="molecule type" value="Genomic_DNA"/>
</dbReference>
<dbReference type="PROSITE" id="PS51464">
    <property type="entry name" value="SIS"/>
    <property type="match status" value="1"/>
</dbReference>
<comment type="similarity">
    <text evidence="1">Belongs to the SIS family. PHI subfamily.</text>
</comment>
<dbReference type="InterPro" id="IPR046348">
    <property type="entry name" value="SIS_dom_sf"/>
</dbReference>
<comment type="caution">
    <text evidence="3">The sequence shown here is derived from an EMBL/GenBank/DDBJ whole genome shotgun (WGS) entry which is preliminary data.</text>
</comment>
<dbReference type="Proteomes" id="UP000824062">
    <property type="component" value="Unassembled WGS sequence"/>
</dbReference>
<dbReference type="Gene3D" id="3.40.50.10490">
    <property type="entry name" value="Glucose-6-phosphate isomerase like protein, domain 1"/>
    <property type="match status" value="1"/>
</dbReference>
<organism evidence="3 4">
    <name type="scientific">Candidatus Olsenella pullistercoris</name>
    <dbReference type="NCBI Taxonomy" id="2838712"/>
    <lineage>
        <taxon>Bacteria</taxon>
        <taxon>Bacillati</taxon>
        <taxon>Actinomycetota</taxon>
        <taxon>Coriobacteriia</taxon>
        <taxon>Coriobacteriales</taxon>
        <taxon>Atopobiaceae</taxon>
        <taxon>Olsenella</taxon>
    </lineage>
</organism>
<proteinExistence type="inferred from homology"/>
<evidence type="ECO:0000313" key="4">
    <source>
        <dbReference type="Proteomes" id="UP000824062"/>
    </source>
</evidence>
<dbReference type="PANTHER" id="PTHR43443:SF1">
    <property type="entry name" value="3-HEXULOSE-6-PHOSPHATE ISOMERASE"/>
    <property type="match status" value="1"/>
</dbReference>
<gene>
    <name evidence="3" type="primary">hxlB</name>
    <name evidence="3" type="ORF">IAA19_01760</name>
</gene>
<dbReference type="CDD" id="cd05005">
    <property type="entry name" value="SIS_PHI"/>
    <property type="match status" value="1"/>
</dbReference>
<dbReference type="GO" id="GO:0097367">
    <property type="term" value="F:carbohydrate derivative binding"/>
    <property type="evidence" value="ECO:0007669"/>
    <property type="project" value="InterPro"/>
</dbReference>
<name>A0A9D2EYR4_9ACTN</name>
<dbReference type="NCBIfam" id="TIGR03127">
    <property type="entry name" value="RuMP_HxlB"/>
    <property type="match status" value="1"/>
</dbReference>
<accession>A0A9D2EYR4</accession>
<protein>
    <submittedName>
        <fullName evidence="3">6-phospho-3-hexuloisomerase</fullName>
    </submittedName>
</protein>
<dbReference type="SUPFAM" id="SSF53697">
    <property type="entry name" value="SIS domain"/>
    <property type="match status" value="1"/>
</dbReference>
<evidence type="ECO:0000256" key="1">
    <source>
        <dbReference type="ARBA" id="ARBA00009235"/>
    </source>
</evidence>
<evidence type="ECO:0000313" key="3">
    <source>
        <dbReference type="EMBL" id="HIZ45731.1"/>
    </source>
</evidence>
<evidence type="ECO:0000259" key="2">
    <source>
        <dbReference type="PROSITE" id="PS51464"/>
    </source>
</evidence>
<dbReference type="InterPro" id="IPR017552">
    <property type="entry name" value="PHI/rmpB"/>
</dbReference>
<dbReference type="AlphaFoldDB" id="A0A9D2EYR4"/>
<sequence>MASIGSDAAKCAVLGAQQLTDCLSRVNESQLDALGEAILSADRIFVTGAGRSLLALRAIAMRFMHLGLTAYVVGDVTTPAFGPNDLLIAGSGSGTTGSVVRVAEKAKKLGGKVACFTIKATSTLGQLSDLVVEIPAFTTKENYEGMEKPVLAGGSEFEQSILLLGDALVNPLGERLSIPTDEAFRLHANLE</sequence>
<feature type="domain" description="SIS" evidence="2">
    <location>
        <begin position="34"/>
        <end position="178"/>
    </location>
</feature>